<evidence type="ECO:0000313" key="3">
    <source>
        <dbReference type="Proteomes" id="UP001050691"/>
    </source>
</evidence>
<name>A0AAV5A2L0_9AGAM</name>
<sequence>MPPKKLTAEEQAFVDRWSQKMFYFVKMMRRADLYIRTIPRESYKAAHAEYANSGAVAIGEWENRRREGKKPNWQPKREDREAYVDYMQELIESHPLISPINNQDLEHTKEERHGRKPFTVSSGNDNAIDPGEGSGSHPDDEDIPFTRTRPSPIEKIPPGAWKRFEAIGETYFVKDTENDTDFIAFELTGISICKRRKSYQIRFEDSIDSIQLTEEEFLGLIEEGLWV</sequence>
<gene>
    <name evidence="2" type="ORF">Clacol_002058</name>
</gene>
<reference evidence="2" key="1">
    <citation type="submission" date="2021-10" db="EMBL/GenBank/DDBJ databases">
        <title>De novo Genome Assembly of Clathrus columnatus (Basidiomycota, Fungi) Using Illumina and Nanopore Sequence Data.</title>
        <authorList>
            <person name="Ogiso-Tanaka E."/>
            <person name="Itagaki H."/>
            <person name="Hosoya T."/>
            <person name="Hosaka K."/>
        </authorList>
    </citation>
    <scope>NUCLEOTIDE SEQUENCE</scope>
    <source>
        <strain evidence="2">MO-923</strain>
    </source>
</reference>
<evidence type="ECO:0000256" key="1">
    <source>
        <dbReference type="SAM" id="MobiDB-lite"/>
    </source>
</evidence>
<protein>
    <submittedName>
        <fullName evidence="2">Uncharacterized protein</fullName>
    </submittedName>
</protein>
<dbReference type="EMBL" id="BPWL01000002">
    <property type="protein sequence ID" value="GJJ07852.1"/>
    <property type="molecule type" value="Genomic_DNA"/>
</dbReference>
<dbReference type="Proteomes" id="UP001050691">
    <property type="component" value="Unassembled WGS sequence"/>
</dbReference>
<accession>A0AAV5A2L0</accession>
<evidence type="ECO:0000313" key="2">
    <source>
        <dbReference type="EMBL" id="GJJ07852.1"/>
    </source>
</evidence>
<feature type="region of interest" description="Disordered" evidence="1">
    <location>
        <begin position="107"/>
        <end position="157"/>
    </location>
</feature>
<proteinExistence type="predicted"/>
<dbReference type="AlphaFoldDB" id="A0AAV5A2L0"/>
<organism evidence="2 3">
    <name type="scientific">Clathrus columnatus</name>
    <dbReference type="NCBI Taxonomy" id="1419009"/>
    <lineage>
        <taxon>Eukaryota</taxon>
        <taxon>Fungi</taxon>
        <taxon>Dikarya</taxon>
        <taxon>Basidiomycota</taxon>
        <taxon>Agaricomycotina</taxon>
        <taxon>Agaricomycetes</taxon>
        <taxon>Phallomycetidae</taxon>
        <taxon>Phallales</taxon>
        <taxon>Clathraceae</taxon>
        <taxon>Clathrus</taxon>
    </lineage>
</organism>
<comment type="caution">
    <text evidence="2">The sequence shown here is derived from an EMBL/GenBank/DDBJ whole genome shotgun (WGS) entry which is preliminary data.</text>
</comment>
<keyword evidence="3" id="KW-1185">Reference proteome</keyword>